<evidence type="ECO:0000313" key="3">
    <source>
        <dbReference type="Proteomes" id="UP000051330"/>
    </source>
</evidence>
<dbReference type="Gene3D" id="3.40.630.30">
    <property type="match status" value="1"/>
</dbReference>
<dbReference type="PANTHER" id="PTHR43072">
    <property type="entry name" value="N-ACETYLTRANSFERASE"/>
    <property type="match status" value="1"/>
</dbReference>
<dbReference type="AlphaFoldDB" id="A0A0R1N121"/>
<proteinExistence type="predicted"/>
<accession>A0A0R1N121</accession>
<dbReference type="InterPro" id="IPR016181">
    <property type="entry name" value="Acyl_CoA_acyltransferase"/>
</dbReference>
<keyword evidence="3" id="KW-1185">Reference proteome</keyword>
<evidence type="ECO:0000313" key="2">
    <source>
        <dbReference type="EMBL" id="KRL13952.1"/>
    </source>
</evidence>
<evidence type="ECO:0000259" key="1">
    <source>
        <dbReference type="PROSITE" id="PS51186"/>
    </source>
</evidence>
<feature type="domain" description="N-acetyltransferase" evidence="1">
    <location>
        <begin position="6"/>
        <end position="164"/>
    </location>
</feature>
<organism evidence="2 3">
    <name type="scientific">Schleiferilactobacillus perolens DSM 12744</name>
    <dbReference type="NCBI Taxonomy" id="1423792"/>
    <lineage>
        <taxon>Bacteria</taxon>
        <taxon>Bacillati</taxon>
        <taxon>Bacillota</taxon>
        <taxon>Bacilli</taxon>
        <taxon>Lactobacillales</taxon>
        <taxon>Lactobacillaceae</taxon>
        <taxon>Schleiferilactobacillus</taxon>
    </lineage>
</organism>
<dbReference type="PANTHER" id="PTHR43072:SF8">
    <property type="entry name" value="ACYLTRANSFERASE FABY-RELATED"/>
    <property type="match status" value="1"/>
</dbReference>
<dbReference type="SUPFAM" id="SSF55729">
    <property type="entry name" value="Acyl-CoA N-acyltransferases (Nat)"/>
    <property type="match status" value="1"/>
</dbReference>
<dbReference type="Proteomes" id="UP000051330">
    <property type="component" value="Unassembled WGS sequence"/>
</dbReference>
<dbReference type="InterPro" id="IPR000182">
    <property type="entry name" value="GNAT_dom"/>
</dbReference>
<dbReference type="PATRIC" id="fig|1423792.3.peg.2013"/>
<comment type="caution">
    <text evidence="2">The sequence shown here is derived from an EMBL/GenBank/DDBJ whole genome shotgun (WGS) entry which is preliminary data.</text>
</comment>
<dbReference type="STRING" id="1423792.FD09_GL001986"/>
<sequence>MIVMAFQIRIAEPSDAHALAPIYQYYVDHTVVTMDCTAPNATTFAYRMTQNLTRYPYLIAITEDNDVLGYAYAGAYSLRTGYDWSVELAIYVRHDDLTHGVGSALYDMMAKILTMQHVVNVSACITANNARSLDFHTSRGFTQAAVFPHFAYKFSQWWDIIWLTKQLRAGNQALAAFVPFSTLRQRPGFRLPKQP</sequence>
<name>A0A0R1N121_9LACO</name>
<reference evidence="2 3" key="1">
    <citation type="journal article" date="2015" name="Genome Announc.">
        <title>Expanding the biotechnology potential of lactobacilli through comparative genomics of 213 strains and associated genera.</title>
        <authorList>
            <person name="Sun Z."/>
            <person name="Harris H.M."/>
            <person name="McCann A."/>
            <person name="Guo C."/>
            <person name="Argimon S."/>
            <person name="Zhang W."/>
            <person name="Yang X."/>
            <person name="Jeffery I.B."/>
            <person name="Cooney J.C."/>
            <person name="Kagawa T.F."/>
            <person name="Liu W."/>
            <person name="Song Y."/>
            <person name="Salvetti E."/>
            <person name="Wrobel A."/>
            <person name="Rasinkangas P."/>
            <person name="Parkhill J."/>
            <person name="Rea M.C."/>
            <person name="O'Sullivan O."/>
            <person name="Ritari J."/>
            <person name="Douillard F.P."/>
            <person name="Paul Ross R."/>
            <person name="Yang R."/>
            <person name="Briner A.E."/>
            <person name="Felis G.E."/>
            <person name="de Vos W.M."/>
            <person name="Barrangou R."/>
            <person name="Klaenhammer T.R."/>
            <person name="Caufield P.W."/>
            <person name="Cui Y."/>
            <person name="Zhang H."/>
            <person name="O'Toole P.W."/>
        </authorList>
    </citation>
    <scope>NUCLEOTIDE SEQUENCE [LARGE SCALE GENOMIC DNA]</scope>
    <source>
        <strain evidence="2 3">DSM 12744</strain>
    </source>
</reference>
<dbReference type="Pfam" id="PF13420">
    <property type="entry name" value="Acetyltransf_4"/>
    <property type="match status" value="1"/>
</dbReference>
<dbReference type="PROSITE" id="PS51186">
    <property type="entry name" value="GNAT"/>
    <property type="match status" value="1"/>
</dbReference>
<protein>
    <recommendedName>
        <fullName evidence="1">N-acetyltransferase domain-containing protein</fullName>
    </recommendedName>
</protein>
<gene>
    <name evidence="2" type="ORF">FD09_GL001986</name>
</gene>
<dbReference type="EMBL" id="AZEC01000003">
    <property type="protein sequence ID" value="KRL13952.1"/>
    <property type="molecule type" value="Genomic_DNA"/>
</dbReference>
<dbReference type="GO" id="GO:0016747">
    <property type="term" value="F:acyltransferase activity, transferring groups other than amino-acyl groups"/>
    <property type="evidence" value="ECO:0007669"/>
    <property type="project" value="InterPro"/>
</dbReference>